<dbReference type="SMART" id="SM00867">
    <property type="entry name" value="YceI"/>
    <property type="match status" value="1"/>
</dbReference>
<accession>A0A6C7E0E8</accession>
<keyword evidence="4" id="KW-1185">Reference proteome</keyword>
<reference evidence="3 4" key="1">
    <citation type="journal article" date="2013" name="Int. J. Syst. Evol. Microbiol.">
        <title>Ilumatobacter nonamiense sp. nov. and Ilumatobacter coccineum sp. nov., isolated from seashore sand.</title>
        <authorList>
            <person name="Matsumoto A."/>
            <person name="Kasai H."/>
            <person name="Matsuo Y."/>
            <person name="Shizuri Y."/>
            <person name="Ichikawa N."/>
            <person name="Fujita N."/>
            <person name="Omura S."/>
            <person name="Takahashi Y."/>
        </authorList>
    </citation>
    <scope>NUCLEOTIDE SEQUENCE [LARGE SCALE GENOMIC DNA]</scope>
    <source>
        <strain evidence="4">NBRC 103263 / KCTC 29153 / YM16-304</strain>
    </source>
</reference>
<dbReference type="Gene3D" id="2.40.128.110">
    <property type="entry name" value="Lipid/polyisoprenoid-binding, YceI-like"/>
    <property type="match status" value="1"/>
</dbReference>
<gene>
    <name evidence="3" type="ORF">YM304_01670</name>
</gene>
<dbReference type="EMBL" id="AP012057">
    <property type="protein sequence ID" value="BAN00481.1"/>
    <property type="molecule type" value="Genomic_DNA"/>
</dbReference>
<dbReference type="OrthoDB" id="9811006at2"/>
<dbReference type="Pfam" id="PF04264">
    <property type="entry name" value="YceI"/>
    <property type="match status" value="1"/>
</dbReference>
<dbReference type="Proteomes" id="UP000011863">
    <property type="component" value="Chromosome"/>
</dbReference>
<comment type="similarity">
    <text evidence="1">Belongs to the UPF0312 family.</text>
</comment>
<evidence type="ECO:0000256" key="1">
    <source>
        <dbReference type="ARBA" id="ARBA00008812"/>
    </source>
</evidence>
<evidence type="ECO:0000313" key="3">
    <source>
        <dbReference type="EMBL" id="BAN00481.1"/>
    </source>
</evidence>
<dbReference type="SUPFAM" id="SSF101874">
    <property type="entry name" value="YceI-like"/>
    <property type="match status" value="1"/>
</dbReference>
<organism evidence="3 4">
    <name type="scientific">Ilumatobacter coccineus (strain NBRC 103263 / KCTC 29153 / YM16-304)</name>
    <dbReference type="NCBI Taxonomy" id="1313172"/>
    <lineage>
        <taxon>Bacteria</taxon>
        <taxon>Bacillati</taxon>
        <taxon>Actinomycetota</taxon>
        <taxon>Acidimicrobiia</taxon>
        <taxon>Acidimicrobiales</taxon>
        <taxon>Ilumatobacteraceae</taxon>
        <taxon>Ilumatobacter</taxon>
    </lineage>
</organism>
<dbReference type="RefSeq" id="WP_015439729.1">
    <property type="nucleotide sequence ID" value="NC_020520.1"/>
</dbReference>
<dbReference type="PANTHER" id="PTHR34406:SF1">
    <property type="entry name" value="PROTEIN YCEI"/>
    <property type="match status" value="1"/>
</dbReference>
<feature type="domain" description="Lipid/polyisoprenoid-binding YceI-like" evidence="2">
    <location>
        <begin position="11"/>
        <end position="179"/>
    </location>
</feature>
<dbReference type="PANTHER" id="PTHR34406">
    <property type="entry name" value="PROTEIN YCEI"/>
    <property type="match status" value="1"/>
</dbReference>
<dbReference type="KEGG" id="aym:YM304_01670"/>
<proteinExistence type="inferred from homology"/>
<sequence length="182" mass="19147">MTTNLPLTAGTWTIDPAHTTVGFTVRHLGLSKVRGRFDDVSGALVVGDDLASSTVSTEIGLASVATGNTDRDGHLQSSDFFNTETNPKMTFTSTAITGDGENYTMTGDLTLNGHTQPVELDVEFFGTSPNPADQSTRAGFSATGSLSRKDFGIEFNMPLGGDKVMISDNVALELDVQVVAPA</sequence>
<name>A0A6C7E0E8_ILUCY</name>
<evidence type="ECO:0000313" key="4">
    <source>
        <dbReference type="Proteomes" id="UP000011863"/>
    </source>
</evidence>
<dbReference type="InterPro" id="IPR007372">
    <property type="entry name" value="Lipid/polyisoprenoid-bd_YceI"/>
</dbReference>
<dbReference type="InterPro" id="IPR036761">
    <property type="entry name" value="TTHA0802/YceI-like_sf"/>
</dbReference>
<dbReference type="AlphaFoldDB" id="A0A6C7E0E8"/>
<evidence type="ECO:0000259" key="2">
    <source>
        <dbReference type="SMART" id="SM00867"/>
    </source>
</evidence>
<protein>
    <recommendedName>
        <fullName evidence="2">Lipid/polyisoprenoid-binding YceI-like domain-containing protein</fullName>
    </recommendedName>
</protein>